<feature type="transmembrane region" description="Helical" evidence="1">
    <location>
        <begin position="24"/>
        <end position="41"/>
    </location>
</feature>
<proteinExistence type="predicted"/>
<dbReference type="EMBL" id="MU250539">
    <property type="protein sequence ID" value="KAG7444624.1"/>
    <property type="molecule type" value="Genomic_DNA"/>
</dbReference>
<evidence type="ECO:0000256" key="1">
    <source>
        <dbReference type="SAM" id="Phobius"/>
    </source>
</evidence>
<comment type="caution">
    <text evidence="2">The sequence shown here is derived from an EMBL/GenBank/DDBJ whole genome shotgun (WGS) entry which is preliminary data.</text>
</comment>
<keyword evidence="1" id="KW-0812">Transmembrane</keyword>
<dbReference type="GeneID" id="66108887"/>
<dbReference type="AlphaFoldDB" id="A0A9P7VPS0"/>
<protein>
    <submittedName>
        <fullName evidence="2">Uncharacterized protein</fullName>
    </submittedName>
</protein>
<keyword evidence="3" id="KW-1185">Reference proteome</keyword>
<evidence type="ECO:0000313" key="2">
    <source>
        <dbReference type="EMBL" id="KAG7444624.1"/>
    </source>
</evidence>
<dbReference type="RefSeq" id="XP_043038124.1">
    <property type="nucleotide sequence ID" value="XM_043186590.1"/>
</dbReference>
<keyword evidence="1" id="KW-1133">Transmembrane helix</keyword>
<reference evidence="2" key="1">
    <citation type="submission" date="2020-11" db="EMBL/GenBank/DDBJ databases">
        <title>Adaptations for nitrogen fixation in a non-lichenized fungal sporocarp promotes dispersal by wood-feeding termites.</title>
        <authorList>
            <consortium name="DOE Joint Genome Institute"/>
            <person name="Koch R.A."/>
            <person name="Yoon G."/>
            <person name="Arayal U."/>
            <person name="Lail K."/>
            <person name="Amirebrahimi M."/>
            <person name="Labutti K."/>
            <person name="Lipzen A."/>
            <person name="Riley R."/>
            <person name="Barry K."/>
            <person name="Henrissat B."/>
            <person name="Grigoriev I.V."/>
            <person name="Herr J.R."/>
            <person name="Aime M.C."/>
        </authorList>
    </citation>
    <scope>NUCLEOTIDE SEQUENCE</scope>
    <source>
        <strain evidence="2">MCA 3950</strain>
    </source>
</reference>
<dbReference type="Proteomes" id="UP000812287">
    <property type="component" value="Unassembled WGS sequence"/>
</dbReference>
<evidence type="ECO:0000313" key="3">
    <source>
        <dbReference type="Proteomes" id="UP000812287"/>
    </source>
</evidence>
<keyword evidence="1" id="KW-0472">Membrane</keyword>
<organism evidence="2 3">
    <name type="scientific">Guyanagaster necrorhizus</name>
    <dbReference type="NCBI Taxonomy" id="856835"/>
    <lineage>
        <taxon>Eukaryota</taxon>
        <taxon>Fungi</taxon>
        <taxon>Dikarya</taxon>
        <taxon>Basidiomycota</taxon>
        <taxon>Agaricomycotina</taxon>
        <taxon>Agaricomycetes</taxon>
        <taxon>Agaricomycetidae</taxon>
        <taxon>Agaricales</taxon>
        <taxon>Marasmiineae</taxon>
        <taxon>Physalacriaceae</taxon>
        <taxon>Guyanagaster</taxon>
    </lineage>
</organism>
<accession>A0A9P7VPS0</accession>
<sequence>MKPPCNPHETNNSRKVLIADLTDIYSPRFIVLFIAISRIGFERRPTFTQYSPLNVFTLKPSSPLRKR</sequence>
<gene>
    <name evidence="2" type="ORF">BT62DRAFT_933652</name>
</gene>
<name>A0A9P7VPS0_9AGAR</name>